<evidence type="ECO:0000256" key="4">
    <source>
        <dbReference type="ARBA" id="ARBA00023242"/>
    </source>
</evidence>
<comment type="function">
    <text evidence="5">Essential component of the SCF (SKP1-CUL1-F-box protein) E3 ubiquitin ligase complexes, which mediate the ubiquitination and subsequent proteasomal degradation of target proteins. Controls sulfur metabolite repression, probably by mediating the inactivation or degradation of the metR transcription factor.</text>
</comment>
<dbReference type="Pfam" id="PF00651">
    <property type="entry name" value="BTB"/>
    <property type="match status" value="1"/>
</dbReference>
<dbReference type="CDD" id="cd18321">
    <property type="entry name" value="BTB_POZ_EloC"/>
    <property type="match status" value="1"/>
</dbReference>
<evidence type="ECO:0000259" key="6">
    <source>
        <dbReference type="PROSITE" id="PS50097"/>
    </source>
</evidence>
<keyword evidence="4" id="KW-0539">Nucleus</keyword>
<dbReference type="Proteomes" id="UP001397290">
    <property type="component" value="Unassembled WGS sequence"/>
</dbReference>
<dbReference type="InterPro" id="IPR039948">
    <property type="entry name" value="ELC1"/>
</dbReference>
<evidence type="ECO:0000313" key="8">
    <source>
        <dbReference type="Proteomes" id="UP001397290"/>
    </source>
</evidence>
<reference evidence="7 8" key="1">
    <citation type="submission" date="2020-02" db="EMBL/GenBank/DDBJ databases">
        <title>Comparative genomics of the hypocrealean fungal genus Beauvera.</title>
        <authorList>
            <person name="Showalter D.N."/>
            <person name="Bushley K.E."/>
            <person name="Rehner S.A."/>
        </authorList>
    </citation>
    <scope>NUCLEOTIDE SEQUENCE [LARGE SCALE GENOMIC DNA]</scope>
    <source>
        <strain evidence="7 8">ARSEF4384</strain>
    </source>
</reference>
<evidence type="ECO:0000256" key="3">
    <source>
        <dbReference type="ARBA" id="ARBA00021347"/>
    </source>
</evidence>
<feature type="domain" description="BTB" evidence="6">
    <location>
        <begin position="7"/>
        <end position="75"/>
    </location>
</feature>
<dbReference type="InterPro" id="IPR001232">
    <property type="entry name" value="SKP1-like"/>
</dbReference>
<gene>
    <name evidence="7" type="ORF">G3M48_004064</name>
</gene>
<protein>
    <recommendedName>
        <fullName evidence="3">Elongin-C</fullName>
    </recommendedName>
</protein>
<evidence type="ECO:0000256" key="5">
    <source>
        <dbReference type="ARBA" id="ARBA00045385"/>
    </source>
</evidence>
<proteinExistence type="inferred from homology"/>
<dbReference type="EMBL" id="JAAHCF010000264">
    <property type="protein sequence ID" value="KAK8145733.1"/>
    <property type="molecule type" value="Genomic_DNA"/>
</dbReference>
<comment type="similarity">
    <text evidence="2">Belongs to the SKP1 family.</text>
</comment>
<dbReference type="SUPFAM" id="SSF54695">
    <property type="entry name" value="POZ domain"/>
    <property type="match status" value="2"/>
</dbReference>
<dbReference type="AlphaFoldDB" id="A0AAW0RTX2"/>
<dbReference type="SMART" id="SM00512">
    <property type="entry name" value="Skp1"/>
    <property type="match status" value="1"/>
</dbReference>
<dbReference type="InterPro" id="IPR000210">
    <property type="entry name" value="BTB/POZ_dom"/>
</dbReference>
<dbReference type="PANTHER" id="PTHR20648">
    <property type="entry name" value="ELONGIN-C"/>
    <property type="match status" value="1"/>
</dbReference>
<dbReference type="Gene3D" id="3.30.710.10">
    <property type="entry name" value="Potassium Channel Kv1.1, Chain A"/>
    <property type="match status" value="2"/>
</dbReference>
<dbReference type="InterPro" id="IPR011333">
    <property type="entry name" value="SKP1/BTB/POZ_sf"/>
</dbReference>
<evidence type="ECO:0000256" key="1">
    <source>
        <dbReference type="ARBA" id="ARBA00004123"/>
    </source>
</evidence>
<comment type="subcellular location">
    <subcellularLocation>
        <location evidence="1">Nucleus</location>
    </subcellularLocation>
</comment>
<sequence>MRNGVFSDLTFVCKQQSFQLHKALVCAQSDKLYSEIESAQVTGSGTTEIDLSEFQPEIVESFVNYLYTGEYSTVKEEDIQPHEDVLAEILSHLQAHHIAFRYEVDRMMSLSLCNLQSLLEKYKGKESLVSALPAAARVAYSLVIGHDVKDSLAASFAWHLPSLAEDRFPDIYTIPEFFELVLSHCARKMASHKDLAAVFDKRLQAVTVKNAQDSMAANEALQLVRDLKHCVSCRADFNVQVSNTCEVTCRLCLQKQKLTLRAAVKKSTTLNARRQVLSSPSSAPRRLQRHCRCIRPHRPSMATTQTPSKYVTLVSGDGFEFVVLREATMVSPFIKGMLEPRSQFAEAIDARCVFQEMSALVLDKIVEYFHYWYRNRNSQDVPDMEISPEICLEVLAAADFLGLDQ</sequence>
<comment type="caution">
    <text evidence="7">The sequence shown here is derived from an EMBL/GenBank/DDBJ whole genome shotgun (WGS) entry which is preliminary data.</text>
</comment>
<keyword evidence="8" id="KW-1185">Reference proteome</keyword>
<name>A0AAW0RTX2_9HYPO</name>
<dbReference type="GO" id="GO:0005634">
    <property type="term" value="C:nucleus"/>
    <property type="evidence" value="ECO:0007669"/>
    <property type="project" value="UniProtKB-SubCell"/>
</dbReference>
<accession>A0AAW0RTX2</accession>
<dbReference type="PROSITE" id="PS50097">
    <property type="entry name" value="BTB"/>
    <property type="match status" value="1"/>
</dbReference>
<dbReference type="FunFam" id="3.30.710.10:FF:000035">
    <property type="entry name" value="Elongin C transcription elongation factor"/>
    <property type="match status" value="1"/>
</dbReference>
<organism evidence="7 8">
    <name type="scientific">Beauveria asiatica</name>
    <dbReference type="NCBI Taxonomy" id="1069075"/>
    <lineage>
        <taxon>Eukaryota</taxon>
        <taxon>Fungi</taxon>
        <taxon>Dikarya</taxon>
        <taxon>Ascomycota</taxon>
        <taxon>Pezizomycotina</taxon>
        <taxon>Sordariomycetes</taxon>
        <taxon>Hypocreomycetidae</taxon>
        <taxon>Hypocreales</taxon>
        <taxon>Cordycipitaceae</taxon>
        <taxon>Beauveria</taxon>
    </lineage>
</organism>
<evidence type="ECO:0000256" key="2">
    <source>
        <dbReference type="ARBA" id="ARBA00009993"/>
    </source>
</evidence>
<dbReference type="GO" id="GO:0006511">
    <property type="term" value="P:ubiquitin-dependent protein catabolic process"/>
    <property type="evidence" value="ECO:0007669"/>
    <property type="project" value="InterPro"/>
</dbReference>
<dbReference type="SMART" id="SM00225">
    <property type="entry name" value="BTB"/>
    <property type="match status" value="1"/>
</dbReference>
<evidence type="ECO:0000313" key="7">
    <source>
        <dbReference type="EMBL" id="KAK8145733.1"/>
    </source>
</evidence>
<dbReference type="CDD" id="cd18186">
    <property type="entry name" value="BTB_POZ_ZBTB_KLHL-like"/>
    <property type="match status" value="1"/>
</dbReference>